<accession>D2YGE3</accession>
<dbReference type="Proteomes" id="UP000004827">
    <property type="component" value="Unassembled WGS sequence"/>
</dbReference>
<dbReference type="Gene3D" id="3.90.550.10">
    <property type="entry name" value="Spore Coat Polysaccharide Biosynthesis Protein SpsA, Chain A"/>
    <property type="match status" value="1"/>
</dbReference>
<evidence type="ECO:0000313" key="1">
    <source>
        <dbReference type="EMBL" id="EEW06180.1"/>
    </source>
</evidence>
<proteinExistence type="predicted"/>
<comment type="caution">
    <text evidence="1">The sequence shown here is derived from an EMBL/GenBank/DDBJ whole genome shotgun (WGS) entry which is preliminary data.</text>
</comment>
<organism evidence="1 2">
    <name type="scientific">Vibrio mimicus VM603</name>
    <dbReference type="NCBI Taxonomy" id="671074"/>
    <lineage>
        <taxon>Bacteria</taxon>
        <taxon>Pseudomonadati</taxon>
        <taxon>Pseudomonadota</taxon>
        <taxon>Gammaproteobacteria</taxon>
        <taxon>Vibrionales</taxon>
        <taxon>Vibrionaceae</taxon>
        <taxon>Vibrio</taxon>
    </lineage>
</organism>
<dbReference type="SUPFAM" id="SSF53448">
    <property type="entry name" value="Nucleotide-diphospho-sugar transferases"/>
    <property type="match status" value="1"/>
</dbReference>
<protein>
    <submittedName>
        <fullName evidence="1">Uncharacterized protein</fullName>
    </submittedName>
</protein>
<dbReference type="InterPro" id="IPR029044">
    <property type="entry name" value="Nucleotide-diphossugar_trans"/>
</dbReference>
<name>D2YGE3_VIBMI</name>
<dbReference type="AlphaFoldDB" id="D2YGE3"/>
<evidence type="ECO:0000313" key="2">
    <source>
        <dbReference type="Proteomes" id="UP000004827"/>
    </source>
</evidence>
<gene>
    <name evidence="1" type="ORF">VMB_25900</name>
</gene>
<reference evidence="1 2" key="1">
    <citation type="journal article" date="2009" name="BMC Evol. Biol.">
        <title>Genomic taxonomy of Vibrios.</title>
        <authorList>
            <person name="Thompson C.C."/>
            <person name="Vicente A.C."/>
            <person name="Souza R.C."/>
            <person name="Vasconcelos A.T."/>
            <person name="Vesth T."/>
            <person name="Alves N.Jr."/>
            <person name="Ussery D.W."/>
            <person name="Iida T."/>
            <person name="Thompson F.L."/>
        </authorList>
    </citation>
    <scope>NUCLEOTIDE SEQUENCE [LARGE SCALE GENOMIC DNA]</scope>
    <source>
        <strain evidence="1 2">VM603</strain>
    </source>
</reference>
<sequence>MQLKKIKLSNSDVCIGGVEFFGEGISRAWYPSIEDGEVEILLAFNCAICNSSALVKKDAIVQVGNYDSESLTEDYNLWVKFLKAGLKFTSIENVVVKSRQHNNSYTRSKRNMILDSATIDRENAIRFLYDKNPAVLPELLSRGLSGSNKLKLREFVTFCRLYEDLNATLAGLSKESKDFIVHNWISIGINNMHTGIIGFFYWIQVKTVTDFINFPLKCKMFFCYLFKLTPGGFVYNYLKKIVGN</sequence>
<dbReference type="EMBL" id="ACYU01000123">
    <property type="protein sequence ID" value="EEW06180.1"/>
    <property type="molecule type" value="Genomic_DNA"/>
</dbReference>